<evidence type="ECO:0000313" key="3">
    <source>
        <dbReference type="Proteomes" id="UP000001680"/>
    </source>
</evidence>
<dbReference type="AlphaFoldDB" id="B1Z023"/>
<organism evidence="2 3">
    <name type="scientific">Burkholderia ambifaria (strain MC40-6)</name>
    <dbReference type="NCBI Taxonomy" id="398577"/>
    <lineage>
        <taxon>Bacteria</taxon>
        <taxon>Pseudomonadati</taxon>
        <taxon>Pseudomonadota</taxon>
        <taxon>Betaproteobacteria</taxon>
        <taxon>Burkholderiales</taxon>
        <taxon>Burkholderiaceae</taxon>
        <taxon>Burkholderia</taxon>
        <taxon>Burkholderia cepacia complex</taxon>
    </lineage>
</organism>
<dbReference type="HOGENOM" id="CLU_074758_0_0_4"/>
<dbReference type="EMBL" id="CP001026">
    <property type="protein sequence ID" value="ACB67472.1"/>
    <property type="molecule type" value="Genomic_DNA"/>
</dbReference>
<sequence>MQVLLNRNVRPRDTLRGALNLRAEPHGAVSQRCRECGFLAFRASERCPVCGVGDWPFTPLRDRRGDAHAGQAAPPPDTQRPVPAWSSRVAAAVRSAAIRRPRPSSAPLLSILTLVLMVGGYVTFDRTCRADPVCRGPAAPGATTIDAGAHGADAPTLPVVPVPVYAFHRADDKPAAAHETPVAADDTQIAAEPPRATARSTARATTTLARHAPPVREPQHARNGVRVADWKGGVPARRTHAIHRVSVHTRHGRRAAATEIQLAGVYRGH</sequence>
<gene>
    <name evidence="2" type="ordered locus">BamMC406_5026</name>
</gene>
<reference evidence="3" key="1">
    <citation type="submission" date="2008-04" db="EMBL/GenBank/DDBJ databases">
        <title>Complete sequence of chromosome 2 of Burkholderia ambifaria MC40-6.</title>
        <authorList>
            <person name="Copeland A."/>
            <person name="Lucas S."/>
            <person name="Lapidus A."/>
            <person name="Glavina del Rio T."/>
            <person name="Dalin E."/>
            <person name="Tice H."/>
            <person name="Pitluck S."/>
            <person name="Chain P."/>
            <person name="Malfatti S."/>
            <person name="Shin M."/>
            <person name="Vergez L."/>
            <person name="Lang D."/>
            <person name="Schmutz J."/>
            <person name="Larimer F."/>
            <person name="Land M."/>
            <person name="Hauser L."/>
            <person name="Kyrpides N."/>
            <person name="Lykidis A."/>
            <person name="Ramette A."/>
            <person name="Konstantinidis K."/>
            <person name="Tiedje J."/>
            <person name="Richardson P."/>
        </authorList>
    </citation>
    <scope>NUCLEOTIDE SEQUENCE [LARGE SCALE GENOMIC DNA]</scope>
    <source>
        <strain evidence="3">MC40-6</strain>
    </source>
</reference>
<evidence type="ECO:0000313" key="2">
    <source>
        <dbReference type="EMBL" id="ACB67472.1"/>
    </source>
</evidence>
<evidence type="ECO:0008006" key="4">
    <source>
        <dbReference type="Google" id="ProtNLM"/>
    </source>
</evidence>
<proteinExistence type="predicted"/>
<dbReference type="OrthoDB" id="9036030at2"/>
<dbReference type="Proteomes" id="UP000001680">
    <property type="component" value="Chromosome 2"/>
</dbReference>
<evidence type="ECO:0000256" key="1">
    <source>
        <dbReference type="SAM" id="MobiDB-lite"/>
    </source>
</evidence>
<protein>
    <recommendedName>
        <fullName evidence="4">ATP-dependent serine protease</fullName>
    </recommendedName>
</protein>
<name>B1Z023_BURA4</name>
<feature type="region of interest" description="Disordered" evidence="1">
    <location>
        <begin position="61"/>
        <end position="83"/>
    </location>
</feature>
<dbReference type="KEGG" id="bac:BamMC406_5026"/>
<accession>B1Z023</accession>
<dbReference type="RefSeq" id="WP_012366739.1">
    <property type="nucleotide sequence ID" value="NC_010552.1"/>
</dbReference>